<name>A0A383BWB0_9ZZZZ</name>
<dbReference type="GO" id="GO:0004807">
    <property type="term" value="F:triose-phosphate isomerase activity"/>
    <property type="evidence" value="ECO:0007669"/>
    <property type="project" value="InterPro"/>
</dbReference>
<dbReference type="PROSITE" id="PS00171">
    <property type="entry name" value="TIM_1"/>
    <property type="match status" value="1"/>
</dbReference>
<organism evidence="2">
    <name type="scientific">marine metagenome</name>
    <dbReference type="NCBI Taxonomy" id="408172"/>
    <lineage>
        <taxon>unclassified sequences</taxon>
        <taxon>metagenomes</taxon>
        <taxon>ecological metagenomes</taxon>
    </lineage>
</organism>
<dbReference type="GO" id="GO:0046166">
    <property type="term" value="P:glyceraldehyde-3-phosphate biosynthetic process"/>
    <property type="evidence" value="ECO:0007669"/>
    <property type="project" value="TreeGrafter"/>
</dbReference>
<dbReference type="SUPFAM" id="SSF51351">
    <property type="entry name" value="Triosephosphate isomerase (TIM)"/>
    <property type="match status" value="1"/>
</dbReference>
<dbReference type="PANTHER" id="PTHR21139:SF42">
    <property type="entry name" value="TRIOSEPHOSPHATE ISOMERASE"/>
    <property type="match status" value="1"/>
</dbReference>
<dbReference type="PROSITE" id="PS51440">
    <property type="entry name" value="TIM_2"/>
    <property type="match status" value="1"/>
</dbReference>
<dbReference type="AlphaFoldDB" id="A0A383BWB0"/>
<evidence type="ECO:0000256" key="1">
    <source>
        <dbReference type="ARBA" id="ARBA00023235"/>
    </source>
</evidence>
<dbReference type="Pfam" id="PF00121">
    <property type="entry name" value="TIM"/>
    <property type="match status" value="1"/>
</dbReference>
<dbReference type="GO" id="GO:0006096">
    <property type="term" value="P:glycolytic process"/>
    <property type="evidence" value="ECO:0007669"/>
    <property type="project" value="TreeGrafter"/>
</dbReference>
<sequence>MHGSRTSVAELVRGLVSGLGGNDAIEVLVCPPFVYLEQVASLVADYPVTLGAQNLAAEPTGAYTGEVSAEMLRDVGCVYVIVGHSERRMILGESDGVIARKFCMAQRQQLVPVFCVGETLEERRAGQAMEVIARQVAAVVNTAGVDALGRAVLAYEPVWAIGTGQTASPEQAQEIHAGLRALVADH</sequence>
<dbReference type="CDD" id="cd00311">
    <property type="entry name" value="TIM"/>
    <property type="match status" value="1"/>
</dbReference>
<dbReference type="InterPro" id="IPR035990">
    <property type="entry name" value="TIM_sf"/>
</dbReference>
<dbReference type="NCBIfam" id="TIGR00419">
    <property type="entry name" value="tim"/>
    <property type="match status" value="1"/>
</dbReference>
<dbReference type="GO" id="GO:0019563">
    <property type="term" value="P:glycerol catabolic process"/>
    <property type="evidence" value="ECO:0007669"/>
    <property type="project" value="TreeGrafter"/>
</dbReference>
<evidence type="ECO:0000313" key="2">
    <source>
        <dbReference type="EMBL" id="SVE24159.1"/>
    </source>
</evidence>
<protein>
    <recommendedName>
        <fullName evidence="3">Triosephosphate isomerase</fullName>
    </recommendedName>
</protein>
<dbReference type="GO" id="GO:0006094">
    <property type="term" value="P:gluconeogenesis"/>
    <property type="evidence" value="ECO:0007669"/>
    <property type="project" value="TreeGrafter"/>
</dbReference>
<dbReference type="EMBL" id="UINC01203757">
    <property type="protein sequence ID" value="SVE24159.1"/>
    <property type="molecule type" value="Genomic_DNA"/>
</dbReference>
<reference evidence="2" key="1">
    <citation type="submission" date="2018-05" db="EMBL/GenBank/DDBJ databases">
        <authorList>
            <person name="Lanie J.A."/>
            <person name="Ng W.-L."/>
            <person name="Kazmierczak K.M."/>
            <person name="Andrzejewski T.M."/>
            <person name="Davidsen T.M."/>
            <person name="Wayne K.J."/>
            <person name="Tettelin H."/>
            <person name="Glass J.I."/>
            <person name="Rusch D."/>
            <person name="Podicherti R."/>
            <person name="Tsui H.-C.T."/>
            <person name="Winkler M.E."/>
        </authorList>
    </citation>
    <scope>NUCLEOTIDE SEQUENCE</scope>
</reference>
<gene>
    <name evidence="2" type="ORF">METZ01_LOCUS477013</name>
</gene>
<keyword evidence="1" id="KW-0413">Isomerase</keyword>
<accession>A0A383BWB0</accession>
<feature type="non-terminal residue" evidence="2">
    <location>
        <position position="186"/>
    </location>
</feature>
<dbReference type="GO" id="GO:0005829">
    <property type="term" value="C:cytosol"/>
    <property type="evidence" value="ECO:0007669"/>
    <property type="project" value="TreeGrafter"/>
</dbReference>
<dbReference type="InterPro" id="IPR020861">
    <property type="entry name" value="Triosephosphate_isomerase_AS"/>
</dbReference>
<dbReference type="Gene3D" id="3.20.20.70">
    <property type="entry name" value="Aldolase class I"/>
    <property type="match status" value="1"/>
</dbReference>
<dbReference type="InterPro" id="IPR013785">
    <property type="entry name" value="Aldolase_TIM"/>
</dbReference>
<proteinExistence type="predicted"/>
<dbReference type="PANTHER" id="PTHR21139">
    <property type="entry name" value="TRIOSEPHOSPHATE ISOMERASE"/>
    <property type="match status" value="1"/>
</dbReference>
<evidence type="ECO:0008006" key="3">
    <source>
        <dbReference type="Google" id="ProtNLM"/>
    </source>
</evidence>
<dbReference type="InterPro" id="IPR000652">
    <property type="entry name" value="Triosephosphate_isomerase"/>
</dbReference>